<dbReference type="PANTHER" id="PTHR46060:SF1">
    <property type="entry name" value="MARINER MOS1 TRANSPOSASE-LIKE PROTEIN"/>
    <property type="match status" value="1"/>
</dbReference>
<evidence type="ECO:0000313" key="1">
    <source>
        <dbReference type="EMBL" id="KAA6380954.1"/>
    </source>
</evidence>
<evidence type="ECO:0000313" key="2">
    <source>
        <dbReference type="Proteomes" id="UP000324800"/>
    </source>
</evidence>
<dbReference type="GO" id="GO:0003676">
    <property type="term" value="F:nucleic acid binding"/>
    <property type="evidence" value="ECO:0007669"/>
    <property type="project" value="InterPro"/>
</dbReference>
<proteinExistence type="predicted"/>
<sequence>MSFILYQIYAAENKAVAKHYQKLGEDVDTAFDAIEQQYPENHPTQETMEIWFDKLNSDNFSIFNEIRTGCHKIPNLENQIQAFLQIDKHATVGRMALQLVVAEFTVLNRHLNGLHYLLLKGKSVSHQLTLEQKQKPIEQAAQINAQLKFAANQNYQFEITGHESWVYYTNPHPNQWALKGTSYETQEQVTRVTMKVMLIIILSGMQFLQKSFLPQCEHINAHSFINNMFNPLFDTIETQYPNIEQYILSNIVNVPDHNVLLSRNILEEISLYRIPHPLNSLDISPSYFRAFGDLMNKMIGVTFHDGAEIEQFFEEWCGHQTSAKLQKVMQNWLERCDIVIAQRDEYIK</sequence>
<dbReference type="Proteomes" id="UP000324800">
    <property type="component" value="Unassembled WGS sequence"/>
</dbReference>
<comment type="caution">
    <text evidence="1">The sequence shown here is derived from an EMBL/GenBank/DDBJ whole genome shotgun (WGS) entry which is preliminary data.</text>
</comment>
<dbReference type="AlphaFoldDB" id="A0A5J4VF10"/>
<name>A0A5J4VF10_9EUKA</name>
<accession>A0A5J4VF10</accession>
<organism evidence="1 2">
    <name type="scientific">Streblomastix strix</name>
    <dbReference type="NCBI Taxonomy" id="222440"/>
    <lineage>
        <taxon>Eukaryota</taxon>
        <taxon>Metamonada</taxon>
        <taxon>Preaxostyla</taxon>
        <taxon>Oxymonadida</taxon>
        <taxon>Streblomastigidae</taxon>
        <taxon>Streblomastix</taxon>
    </lineage>
</organism>
<protein>
    <submittedName>
        <fullName evidence="1">Uncharacterized protein</fullName>
    </submittedName>
</protein>
<gene>
    <name evidence="1" type="ORF">EZS28_023519</name>
</gene>
<dbReference type="EMBL" id="SNRW01007615">
    <property type="protein sequence ID" value="KAA6380954.1"/>
    <property type="molecule type" value="Genomic_DNA"/>
</dbReference>
<dbReference type="Gene3D" id="3.30.420.10">
    <property type="entry name" value="Ribonuclease H-like superfamily/Ribonuclease H"/>
    <property type="match status" value="1"/>
</dbReference>
<reference evidence="1 2" key="1">
    <citation type="submission" date="2019-03" db="EMBL/GenBank/DDBJ databases">
        <title>Single cell metagenomics reveals metabolic interactions within the superorganism composed of flagellate Streblomastix strix and complex community of Bacteroidetes bacteria on its surface.</title>
        <authorList>
            <person name="Treitli S.C."/>
            <person name="Kolisko M."/>
            <person name="Husnik F."/>
            <person name="Keeling P."/>
            <person name="Hampl V."/>
        </authorList>
    </citation>
    <scope>NUCLEOTIDE SEQUENCE [LARGE SCALE GENOMIC DNA]</scope>
    <source>
        <strain evidence="1">ST1C</strain>
    </source>
</reference>
<dbReference type="InterPro" id="IPR036397">
    <property type="entry name" value="RNaseH_sf"/>
</dbReference>
<dbReference type="InterPro" id="IPR052709">
    <property type="entry name" value="Transposase-MT_Hybrid"/>
</dbReference>
<dbReference type="PANTHER" id="PTHR46060">
    <property type="entry name" value="MARINER MOS1 TRANSPOSASE-LIKE PROTEIN"/>
    <property type="match status" value="1"/>
</dbReference>